<dbReference type="NCBIfam" id="TIGR00231">
    <property type="entry name" value="small_GTP"/>
    <property type="match status" value="1"/>
</dbReference>
<organism evidence="11 12">
    <name type="scientific">Candidatus Pantoea edessiphila</name>
    <dbReference type="NCBI Taxonomy" id="2044610"/>
    <lineage>
        <taxon>Bacteria</taxon>
        <taxon>Pseudomonadati</taxon>
        <taxon>Pseudomonadota</taxon>
        <taxon>Gammaproteobacteria</taxon>
        <taxon>Enterobacterales</taxon>
        <taxon>Erwiniaceae</taxon>
        <taxon>Pantoea</taxon>
    </lineage>
</organism>
<comment type="caution">
    <text evidence="11">The sequence shown here is derived from an EMBL/GenBank/DDBJ whole genome shotgun (WGS) entry which is preliminary data.</text>
</comment>
<dbReference type="InterPro" id="IPR035647">
    <property type="entry name" value="EFG_III/V"/>
</dbReference>
<protein>
    <recommendedName>
        <fullName evidence="9">Large ribosomal subunit assembly factor BipA</fullName>
        <ecNumber evidence="9">3.6.5.-</ecNumber>
    </recommendedName>
    <alternativeName>
        <fullName evidence="9">GTP-binding protein BipA</fullName>
    </alternativeName>
</protein>
<dbReference type="HAMAP" id="MF_00849">
    <property type="entry name" value="BipA"/>
    <property type="match status" value="1"/>
</dbReference>
<evidence type="ECO:0000256" key="9">
    <source>
        <dbReference type="HAMAP-Rule" id="MF_00849"/>
    </source>
</evidence>
<evidence type="ECO:0000313" key="12">
    <source>
        <dbReference type="Proteomes" id="UP000296034"/>
    </source>
</evidence>
<dbReference type="RefSeq" id="WP_136131827.1">
    <property type="nucleotide sequence ID" value="NZ_PDKS01000004.1"/>
</dbReference>
<dbReference type="Pfam" id="PF00679">
    <property type="entry name" value="EFG_C"/>
    <property type="match status" value="1"/>
</dbReference>
<dbReference type="GO" id="GO:0009409">
    <property type="term" value="P:response to cold"/>
    <property type="evidence" value="ECO:0007669"/>
    <property type="project" value="UniProtKB-ARBA"/>
</dbReference>
<dbReference type="InterPro" id="IPR047043">
    <property type="entry name" value="BipA_III"/>
</dbReference>
<dbReference type="FunFam" id="3.30.70.870:FF:000003">
    <property type="entry name" value="GTP-binding protein TypA"/>
    <property type="match status" value="1"/>
</dbReference>
<dbReference type="PANTHER" id="PTHR42908:SF8">
    <property type="entry name" value="TR-TYPE G DOMAIN-CONTAINING PROTEIN"/>
    <property type="match status" value="1"/>
</dbReference>
<dbReference type="PANTHER" id="PTHR42908">
    <property type="entry name" value="TRANSLATION ELONGATION FACTOR-RELATED"/>
    <property type="match status" value="1"/>
</dbReference>
<dbReference type="SUPFAM" id="SSF52540">
    <property type="entry name" value="P-loop containing nucleoside triphosphate hydrolases"/>
    <property type="match status" value="1"/>
</dbReference>
<dbReference type="GO" id="GO:0043022">
    <property type="term" value="F:ribosome binding"/>
    <property type="evidence" value="ECO:0007669"/>
    <property type="project" value="UniProtKB-UniRule"/>
</dbReference>
<dbReference type="InterPro" id="IPR005225">
    <property type="entry name" value="Small_GTP-bd"/>
</dbReference>
<dbReference type="InterPro" id="IPR042116">
    <property type="entry name" value="TypA/BipA_C"/>
</dbReference>
<evidence type="ECO:0000256" key="3">
    <source>
        <dbReference type="ARBA" id="ARBA00022730"/>
    </source>
</evidence>
<comment type="subunit">
    <text evidence="9">Monomer.</text>
</comment>
<evidence type="ECO:0000256" key="4">
    <source>
        <dbReference type="ARBA" id="ARBA00022741"/>
    </source>
</evidence>
<dbReference type="Pfam" id="PF00009">
    <property type="entry name" value="GTP_EFTU"/>
    <property type="match status" value="1"/>
</dbReference>
<dbReference type="Gene3D" id="2.40.50.250">
    <property type="entry name" value="bipa protein"/>
    <property type="match status" value="1"/>
</dbReference>
<feature type="binding site" evidence="9">
    <location>
        <begin position="15"/>
        <end position="20"/>
    </location>
    <ligand>
        <name>GTP</name>
        <dbReference type="ChEBI" id="CHEBI:37565"/>
    </ligand>
</feature>
<dbReference type="InterPro" id="IPR048876">
    <property type="entry name" value="BipA_C"/>
</dbReference>
<dbReference type="GO" id="GO:1990904">
    <property type="term" value="C:ribonucleoprotein complex"/>
    <property type="evidence" value="ECO:0007669"/>
    <property type="project" value="TreeGrafter"/>
</dbReference>
<feature type="binding site" evidence="9">
    <location>
        <begin position="128"/>
        <end position="131"/>
    </location>
    <ligand>
        <name>GTP</name>
        <dbReference type="ChEBI" id="CHEBI:37565"/>
    </ligand>
</feature>
<reference evidence="11 12" key="1">
    <citation type="journal article" date="2018" name="Genome Biol. Evol.">
        <title>Cladogenesis and Genomic Streamlining in Extracellular Endosymbionts of Tropical Stink Bugs.</title>
        <authorList>
            <person name="Otero-Bravo A."/>
            <person name="Goffredi S."/>
            <person name="Sabree Z.L."/>
        </authorList>
    </citation>
    <scope>NUCLEOTIDE SEQUENCE [LARGE SCALE GENOMIC DNA]</scope>
    <source>
        <strain evidence="11 12">SoET</strain>
    </source>
</reference>
<dbReference type="CDD" id="cd16263">
    <property type="entry name" value="BipA_III"/>
    <property type="match status" value="1"/>
</dbReference>
<dbReference type="PRINTS" id="PR00315">
    <property type="entry name" value="ELONGATNFCT"/>
</dbReference>
<dbReference type="EC" id="3.6.5.-" evidence="9"/>
<dbReference type="InterPro" id="IPR027417">
    <property type="entry name" value="P-loop_NTPase"/>
</dbReference>
<dbReference type="OrthoDB" id="9804431at2"/>
<evidence type="ECO:0000256" key="5">
    <source>
        <dbReference type="ARBA" id="ARBA00022801"/>
    </source>
</evidence>
<dbReference type="InterPro" id="IPR009000">
    <property type="entry name" value="Transl_B-barrel_sf"/>
</dbReference>
<dbReference type="Gene3D" id="3.30.70.870">
    <property type="entry name" value="Elongation Factor G (Translational Gtpase), domain 3"/>
    <property type="match status" value="1"/>
</dbReference>
<dbReference type="GO" id="GO:0003924">
    <property type="term" value="F:GTPase activity"/>
    <property type="evidence" value="ECO:0007669"/>
    <property type="project" value="UniProtKB-UniRule"/>
</dbReference>
<dbReference type="InterPro" id="IPR047041">
    <property type="entry name" value="BipA_GTP-bd_dom"/>
</dbReference>
<evidence type="ECO:0000256" key="1">
    <source>
        <dbReference type="ARBA" id="ARBA00022517"/>
    </source>
</evidence>
<dbReference type="AlphaFoldDB" id="A0A2P5SXJ3"/>
<dbReference type="SUPFAM" id="SSF50447">
    <property type="entry name" value="Translation proteins"/>
    <property type="match status" value="1"/>
</dbReference>
<dbReference type="NCBIfam" id="TIGR01394">
    <property type="entry name" value="TypA_BipA"/>
    <property type="match status" value="1"/>
</dbReference>
<keyword evidence="1 9" id="KW-0690">Ribosome biogenesis</keyword>
<keyword evidence="6 9" id="KW-0694">RNA-binding</keyword>
<keyword evidence="2 9" id="KW-0820">tRNA-binding</keyword>
<dbReference type="SUPFAM" id="SSF54980">
    <property type="entry name" value="EF-G C-terminal domain-like"/>
    <property type="match status" value="2"/>
</dbReference>
<comment type="catalytic activity">
    <reaction evidence="8 9">
        <text>GTP + H2O = GDP + phosphate + H(+)</text>
        <dbReference type="Rhea" id="RHEA:19669"/>
        <dbReference type="ChEBI" id="CHEBI:15377"/>
        <dbReference type="ChEBI" id="CHEBI:15378"/>
        <dbReference type="ChEBI" id="CHEBI:37565"/>
        <dbReference type="ChEBI" id="CHEBI:43474"/>
        <dbReference type="ChEBI" id="CHEBI:58189"/>
    </reaction>
</comment>
<dbReference type="EMBL" id="PDKS01000004">
    <property type="protein sequence ID" value="PPI87056.1"/>
    <property type="molecule type" value="Genomic_DNA"/>
</dbReference>
<dbReference type="GO" id="GO:0000027">
    <property type="term" value="P:ribosomal large subunit assembly"/>
    <property type="evidence" value="ECO:0007669"/>
    <property type="project" value="UniProtKB-UniRule"/>
</dbReference>
<keyword evidence="3 9" id="KW-0699">rRNA-binding</keyword>
<dbReference type="InterPro" id="IPR000795">
    <property type="entry name" value="T_Tr_GTP-bd_dom"/>
</dbReference>
<dbReference type="PROSITE" id="PS51722">
    <property type="entry name" value="G_TR_2"/>
    <property type="match status" value="1"/>
</dbReference>
<comment type="subcellular location">
    <subcellularLocation>
        <location evidence="9">Cytoplasm</location>
    </subcellularLocation>
    <text evidence="9">Binds to ribosomes.</text>
</comment>
<accession>A0A2P5SXJ3</accession>
<dbReference type="Gene3D" id="2.40.30.10">
    <property type="entry name" value="Translation factors"/>
    <property type="match status" value="1"/>
</dbReference>
<dbReference type="GO" id="GO:0005829">
    <property type="term" value="C:cytosol"/>
    <property type="evidence" value="ECO:0007669"/>
    <property type="project" value="TreeGrafter"/>
</dbReference>
<name>A0A2P5SXJ3_9GAMM</name>
<dbReference type="Pfam" id="PF03144">
    <property type="entry name" value="GTP_EFTU_D2"/>
    <property type="match status" value="1"/>
</dbReference>
<evidence type="ECO:0000256" key="2">
    <source>
        <dbReference type="ARBA" id="ARBA00022555"/>
    </source>
</evidence>
<dbReference type="FunFam" id="3.30.70.240:FF:000002">
    <property type="entry name" value="GTP-binding protein TypA"/>
    <property type="match status" value="1"/>
</dbReference>
<evidence type="ECO:0000256" key="8">
    <source>
        <dbReference type="ARBA" id="ARBA00048548"/>
    </source>
</evidence>
<feature type="domain" description="Tr-type G" evidence="10">
    <location>
        <begin position="3"/>
        <end position="198"/>
    </location>
</feature>
<dbReference type="Proteomes" id="UP000296034">
    <property type="component" value="Unassembled WGS sequence"/>
</dbReference>
<proteinExistence type="inferred from homology"/>
<dbReference type="Gene3D" id="3.30.70.240">
    <property type="match status" value="1"/>
</dbReference>
<dbReference type="GO" id="GO:0010467">
    <property type="term" value="P:gene expression"/>
    <property type="evidence" value="ECO:0007669"/>
    <property type="project" value="UniProtKB-ARBA"/>
</dbReference>
<keyword evidence="7 9" id="KW-0342">GTP-binding</keyword>
<dbReference type="InterPro" id="IPR047042">
    <property type="entry name" value="BipA_II"/>
</dbReference>
<dbReference type="CDD" id="cd03710">
    <property type="entry name" value="BipA_TypA_C"/>
    <property type="match status" value="1"/>
</dbReference>
<dbReference type="GO" id="GO:0097216">
    <property type="term" value="F:guanosine tetraphosphate binding"/>
    <property type="evidence" value="ECO:0007669"/>
    <property type="project" value="UniProtKB-ARBA"/>
</dbReference>
<keyword evidence="9" id="KW-0963">Cytoplasm</keyword>
<dbReference type="FunFam" id="2.40.30.10:FF:000016">
    <property type="entry name" value="GTP-binding protein TypA"/>
    <property type="match status" value="1"/>
</dbReference>
<dbReference type="InterPro" id="IPR006298">
    <property type="entry name" value="BipA"/>
</dbReference>
<keyword evidence="4 9" id="KW-0547">Nucleotide-binding</keyword>
<sequence length="606" mass="69068">MINNIRNIAIIAHVDHGKTTLVDKLLQQSGIFNINHEIIDRVMDCNELEKERGITILSKNTAIKWNNYHINIIDTPGHADFGGEVERILSMVDAVLLVVDAIDGPMPQTSFVTKKSLDYNLKFILVINKIDRYEARPDWVVNKVFDMFFNLNANDEQLEFPIIYTSALNGIAGSHYNNMGKDMTPLYKEIIKNTPPPQGDVNAPLQMQISQLHRDNYLGLMGIGRLKNGVIKQNQHVIVTNRNGKILSGKINKIFGYLGLEHININLAEAGNIVAITGLNELNISDTICDPKNVRAMPSLKVDEPTIRMFFNVNTSPFCGKEGKYLTSRKIFDRLKKEAIHNISLRVEETKDSDVFCVCGRGDLHISILIENMRREGFEFAVSRPKVIFREIDGRKQEPFEEVILDIEELHQGLIMRAMGERRGNLKTMEIDRKGRIRLYYIMPSRGLIGFRNQFMQLTSGSGNFYSTFIHYDDAYTCNIRQRQNGVLISNSQGKTVAFALYGLQERGNLLINQGTEVYEGQIIGIHNRSNDLTVNVLASKKLTNMRASGSDETINLTPPLKMTLEQAIDFINDDELVEVTPKSIRIRKRYLKEHERRRALRNNIY</sequence>
<evidence type="ECO:0000313" key="11">
    <source>
        <dbReference type="EMBL" id="PPI87056.1"/>
    </source>
</evidence>
<dbReference type="InterPro" id="IPR000640">
    <property type="entry name" value="EFG_V-like"/>
</dbReference>
<dbReference type="InterPro" id="IPR004161">
    <property type="entry name" value="EFTu-like_2"/>
</dbReference>
<dbReference type="GO" id="GO:0019843">
    <property type="term" value="F:rRNA binding"/>
    <property type="evidence" value="ECO:0007669"/>
    <property type="project" value="UniProtKB-KW"/>
</dbReference>
<keyword evidence="5 9" id="KW-0378">Hydrolase</keyword>
<comment type="similarity">
    <text evidence="9">Belongs to the TRAFAC class translation factor GTPase superfamily. Classic translation factor GTPase family. BipA subfamily.</text>
</comment>
<dbReference type="FunFam" id="3.40.50.300:FF:000055">
    <property type="entry name" value="GTP-binding protein TypA"/>
    <property type="match status" value="1"/>
</dbReference>
<evidence type="ECO:0000259" key="10">
    <source>
        <dbReference type="PROSITE" id="PS51722"/>
    </source>
</evidence>
<comment type="function">
    <text evidence="9">A 50S ribosomal subunit assembly protein with GTPase activity, required for 50S subunit assembly at low temperatures, may also play a role in translation. Binds GTP and analogs. Binds the 70S ribosome between the 30S and 50S subunits, in a similar position as ribosome-bound EF-G; it contacts a number of ribosomal proteins, both rRNAs and the A-site tRNA.</text>
</comment>
<dbReference type="InterPro" id="IPR035651">
    <property type="entry name" value="BipA_V"/>
</dbReference>
<dbReference type="FunFam" id="2.40.50.250:FF:000001">
    <property type="entry name" value="GTP-binding protein TypA"/>
    <property type="match status" value="1"/>
</dbReference>
<dbReference type="Pfam" id="PF21018">
    <property type="entry name" value="BipA_C"/>
    <property type="match status" value="1"/>
</dbReference>
<dbReference type="Gene3D" id="3.40.50.300">
    <property type="entry name" value="P-loop containing nucleotide triphosphate hydrolases"/>
    <property type="match status" value="1"/>
</dbReference>
<dbReference type="GO" id="GO:0000049">
    <property type="term" value="F:tRNA binding"/>
    <property type="evidence" value="ECO:0007669"/>
    <property type="project" value="UniProtKB-KW"/>
</dbReference>
<evidence type="ECO:0000256" key="6">
    <source>
        <dbReference type="ARBA" id="ARBA00022884"/>
    </source>
</evidence>
<dbReference type="GO" id="GO:0005525">
    <property type="term" value="F:GTP binding"/>
    <property type="evidence" value="ECO:0007669"/>
    <property type="project" value="UniProtKB-UniRule"/>
</dbReference>
<evidence type="ECO:0000256" key="7">
    <source>
        <dbReference type="ARBA" id="ARBA00023134"/>
    </source>
</evidence>
<gene>
    <name evidence="11" type="primary">typA</name>
    <name evidence="9" type="synonym">bipA</name>
    <name evidence="11" type="ORF">CRV11_02730</name>
</gene>
<dbReference type="CDD" id="cd01891">
    <property type="entry name" value="TypA_BipA"/>
    <property type="match status" value="1"/>
</dbReference>
<dbReference type="CDD" id="cd03691">
    <property type="entry name" value="BipA_TypA_II"/>
    <property type="match status" value="1"/>
</dbReference>